<gene>
    <name evidence="3" type="ORF">B9Q01_05255</name>
</gene>
<comment type="caution">
    <text evidence="3">The sequence shown here is derived from an EMBL/GenBank/DDBJ whole genome shotgun (WGS) entry which is preliminary data.</text>
</comment>
<dbReference type="PANTHER" id="PTHR43244">
    <property type="match status" value="1"/>
</dbReference>
<dbReference type="AlphaFoldDB" id="A0A2R6AA31"/>
<dbReference type="Pfam" id="PF00296">
    <property type="entry name" value="Bac_luciferase"/>
    <property type="match status" value="1"/>
</dbReference>
<dbReference type="SUPFAM" id="SSF51679">
    <property type="entry name" value="Bacterial luciferase-like"/>
    <property type="match status" value="1"/>
</dbReference>
<reference evidence="3 4" key="1">
    <citation type="submission" date="2017-04" db="EMBL/GenBank/DDBJ databases">
        <title>Novel microbial lineages endemic to geothermal iron-oxide mats fill important gaps in the evolutionary history of Archaea.</title>
        <authorList>
            <person name="Jay Z.J."/>
            <person name="Beam J.P."/>
            <person name="Dlakic M."/>
            <person name="Rusch D.B."/>
            <person name="Kozubal M.A."/>
            <person name="Inskeep W.P."/>
        </authorList>
    </citation>
    <scope>NUCLEOTIDE SEQUENCE [LARGE SCALE GENOMIC DNA]</scope>
    <source>
        <strain evidence="3">OSP_D</strain>
    </source>
</reference>
<dbReference type="PANTHER" id="PTHR43244:SF1">
    <property type="entry name" value="5,10-METHYLENETETRAHYDROMETHANOPTERIN REDUCTASE"/>
    <property type="match status" value="1"/>
</dbReference>
<evidence type="ECO:0000313" key="4">
    <source>
        <dbReference type="Proteomes" id="UP000240880"/>
    </source>
</evidence>
<dbReference type="InterPro" id="IPR011251">
    <property type="entry name" value="Luciferase-like_dom"/>
</dbReference>
<protein>
    <recommendedName>
        <fullName evidence="2">Luciferase-like domain-containing protein</fullName>
    </recommendedName>
</protein>
<dbReference type="Proteomes" id="UP000240880">
    <property type="component" value="Unassembled WGS sequence"/>
</dbReference>
<sequence>MSILQEFHQVNRKNEKTRGWNRFHRYSLYYKRYRRVFYNGRKNDFECVWIAEDYYLRDAISIISCIALSTKEIAISSGVINPFTRHPVLIAQTIATLNDIALGRIRLALGTGVKPLIEGMGIQFKKPLKHIAEAVKIIRSLLEGKRVDFEGEAFKIKGVKLGENPYFVSESNFLKVYATPIYIAAIGPKMLRLAASISDGILLTAGLAPENVERMVKDIKNVVNESGRDFSKFLIGNYILTHLGEPSNMLKTFIAFHVAYSDLKNLFEVGITEEYSKTVRETLEKKGIKETIPLIKNNIVEFFAACGTIEEIQSRIEEYRKAGVSHPIILPVETDTARLINSLA</sequence>
<accession>A0A2R6AA31</accession>
<dbReference type="EMBL" id="NEXC01000029">
    <property type="protein sequence ID" value="PSN83291.1"/>
    <property type="molecule type" value="Genomic_DNA"/>
</dbReference>
<name>A0A2R6AA31_9ARCH</name>
<dbReference type="InterPro" id="IPR050564">
    <property type="entry name" value="F420-G6PD/mer"/>
</dbReference>
<keyword evidence="1" id="KW-0560">Oxidoreductase</keyword>
<dbReference type="Gene3D" id="3.20.20.30">
    <property type="entry name" value="Luciferase-like domain"/>
    <property type="match status" value="1"/>
</dbReference>
<evidence type="ECO:0000313" key="3">
    <source>
        <dbReference type="EMBL" id="PSN83291.1"/>
    </source>
</evidence>
<dbReference type="GO" id="GO:0016705">
    <property type="term" value="F:oxidoreductase activity, acting on paired donors, with incorporation or reduction of molecular oxygen"/>
    <property type="evidence" value="ECO:0007669"/>
    <property type="project" value="InterPro"/>
</dbReference>
<feature type="domain" description="Luciferase-like" evidence="2">
    <location>
        <begin position="45"/>
        <end position="326"/>
    </location>
</feature>
<proteinExistence type="predicted"/>
<evidence type="ECO:0000256" key="1">
    <source>
        <dbReference type="ARBA" id="ARBA00023002"/>
    </source>
</evidence>
<dbReference type="CDD" id="cd01097">
    <property type="entry name" value="Tetrahydromethanopterin_reductase"/>
    <property type="match status" value="1"/>
</dbReference>
<dbReference type="InterPro" id="IPR036661">
    <property type="entry name" value="Luciferase-like_sf"/>
</dbReference>
<evidence type="ECO:0000259" key="2">
    <source>
        <dbReference type="Pfam" id="PF00296"/>
    </source>
</evidence>
<organism evidence="3 4">
    <name type="scientific">Candidatus Marsarchaeota G1 archaeon OSP_D</name>
    <dbReference type="NCBI Taxonomy" id="1978155"/>
    <lineage>
        <taxon>Archaea</taxon>
        <taxon>Candidatus Marsarchaeota</taxon>
        <taxon>Candidatus Marsarchaeota group 1</taxon>
    </lineage>
</organism>